<keyword evidence="1" id="KW-0812">Transmembrane</keyword>
<keyword evidence="1" id="KW-0472">Membrane</keyword>
<comment type="caution">
    <text evidence="2">The sequence shown here is derived from an EMBL/GenBank/DDBJ whole genome shotgun (WGS) entry which is preliminary data.</text>
</comment>
<accession>A0A0G1X5C3</accession>
<dbReference type="AlphaFoldDB" id="A0A0G1X5C3"/>
<evidence type="ECO:0000256" key="1">
    <source>
        <dbReference type="SAM" id="Phobius"/>
    </source>
</evidence>
<dbReference type="InterPro" id="IPR000462">
    <property type="entry name" value="CDP-OH_P_trans"/>
</dbReference>
<evidence type="ECO:0008006" key="4">
    <source>
        <dbReference type="Google" id="ProtNLM"/>
    </source>
</evidence>
<dbReference type="GO" id="GO:0016020">
    <property type="term" value="C:membrane"/>
    <property type="evidence" value="ECO:0007669"/>
    <property type="project" value="InterPro"/>
</dbReference>
<feature type="transmembrane region" description="Helical" evidence="1">
    <location>
        <begin position="120"/>
        <end position="150"/>
    </location>
</feature>
<feature type="transmembrane region" description="Helical" evidence="1">
    <location>
        <begin position="31"/>
        <end position="47"/>
    </location>
</feature>
<evidence type="ECO:0000313" key="2">
    <source>
        <dbReference type="EMBL" id="KKW26166.1"/>
    </source>
</evidence>
<reference evidence="2 3" key="1">
    <citation type="journal article" date="2015" name="Nature">
        <title>rRNA introns, odd ribosomes, and small enigmatic genomes across a large radiation of phyla.</title>
        <authorList>
            <person name="Brown C.T."/>
            <person name="Hug L.A."/>
            <person name="Thomas B.C."/>
            <person name="Sharon I."/>
            <person name="Castelle C.J."/>
            <person name="Singh A."/>
            <person name="Wilkins M.J."/>
            <person name="Williams K.H."/>
            <person name="Banfield J.F."/>
        </authorList>
    </citation>
    <scope>NUCLEOTIDE SEQUENCE [LARGE SCALE GENOMIC DNA]</scope>
</reference>
<gene>
    <name evidence="2" type="ORF">VF00_C0016G0004</name>
</gene>
<evidence type="ECO:0000313" key="3">
    <source>
        <dbReference type="Proteomes" id="UP000034913"/>
    </source>
</evidence>
<name>A0A0G1X5C3_UNCK3</name>
<feature type="transmembrane region" description="Helical" evidence="1">
    <location>
        <begin position="54"/>
        <end position="72"/>
    </location>
</feature>
<dbReference type="GO" id="GO:0016780">
    <property type="term" value="F:phosphotransferase activity, for other substituted phosphate groups"/>
    <property type="evidence" value="ECO:0007669"/>
    <property type="project" value="InterPro"/>
</dbReference>
<protein>
    <recommendedName>
        <fullName evidence="4">CDP-alcohol phosphatidyltransferase</fullName>
    </recommendedName>
</protein>
<organism evidence="2 3">
    <name type="scientific">candidate division Kazan bacterium GW2011_GWB1_52_7</name>
    <dbReference type="NCBI Taxonomy" id="1620414"/>
    <lineage>
        <taxon>Bacteria</taxon>
        <taxon>Bacteria division Kazan-3B-28</taxon>
    </lineage>
</organism>
<dbReference type="Pfam" id="PF01066">
    <property type="entry name" value="CDP-OH_P_transf"/>
    <property type="match status" value="1"/>
</dbReference>
<dbReference type="EMBL" id="LCRB01000016">
    <property type="protein sequence ID" value="KKW26166.1"/>
    <property type="molecule type" value="Genomic_DNA"/>
</dbReference>
<feature type="transmembrane region" description="Helical" evidence="1">
    <location>
        <begin position="170"/>
        <end position="196"/>
    </location>
</feature>
<dbReference type="GO" id="GO:0008654">
    <property type="term" value="P:phospholipid biosynthetic process"/>
    <property type="evidence" value="ECO:0007669"/>
    <property type="project" value="InterPro"/>
</dbReference>
<proteinExistence type="predicted"/>
<dbReference type="Proteomes" id="UP000034913">
    <property type="component" value="Unassembled WGS sequence"/>
</dbReference>
<sequence>MKVIWLALILSLVAIIALVFFATKGTVSVDLAVTAVAVIITTTSFVFRKRWADCLTILRLLGALLLPLTWFFQGSAAVGGWGGWLFLALLVTDLFDGRLARQSGLAGTGFWSRADRPADLLLTLSSFTLLGLADIVTPLTYLLVAVLALGLYQIRPQLFQPPVTFFLTAFYFWVAWGQSETFGWGLLAFFLLHALFSRKRFGEQWRQFFGQLR</sequence>
<keyword evidence="1" id="KW-1133">Transmembrane helix</keyword>